<keyword evidence="5" id="KW-0511">Multifunctional enzyme</keyword>
<accession>A0A4U7MXV7</accession>
<evidence type="ECO:0000256" key="5">
    <source>
        <dbReference type="HAMAP-Rule" id="MF_00956"/>
    </source>
</evidence>
<comment type="similarity">
    <text evidence="1 5">Belongs to the NAD(P)-dependent epimerase/dehydratase family. Fucose synthase subfamily.</text>
</comment>
<comment type="pathway">
    <text evidence="5">Nucleotide-sugar biosynthesis; GDP-L-fucose biosynthesis via de novo pathway; GDP-L-fucose from GDP-alpha-D-mannose: step 2/2.</text>
</comment>
<feature type="binding site" evidence="5">
    <location>
        <position position="210"/>
    </location>
    <ligand>
        <name>substrate</name>
    </ligand>
</feature>
<dbReference type="Pfam" id="PF01370">
    <property type="entry name" value="Epimerase"/>
    <property type="match status" value="1"/>
</dbReference>
<dbReference type="PANTHER" id="PTHR43238">
    <property type="entry name" value="GDP-L-FUCOSE SYNTHASE"/>
    <property type="match status" value="1"/>
</dbReference>
<dbReference type="PANTHER" id="PTHR43238:SF1">
    <property type="entry name" value="GDP-L-FUCOSE SYNTHASE"/>
    <property type="match status" value="1"/>
</dbReference>
<dbReference type="SUPFAM" id="SSF51735">
    <property type="entry name" value="NAD(P)-binding Rossmann-fold domains"/>
    <property type="match status" value="1"/>
</dbReference>
<dbReference type="GO" id="GO:0070401">
    <property type="term" value="F:NADP+ binding"/>
    <property type="evidence" value="ECO:0007669"/>
    <property type="project" value="UniProtKB-UniRule"/>
</dbReference>
<dbReference type="AlphaFoldDB" id="A0A4U7MXV7"/>
<evidence type="ECO:0000313" key="8">
    <source>
        <dbReference type="Proteomes" id="UP000306575"/>
    </source>
</evidence>
<feature type="binding site" evidence="5">
    <location>
        <begin position="105"/>
        <end position="108"/>
    </location>
    <ligand>
        <name>NADP(+)</name>
        <dbReference type="ChEBI" id="CHEBI:58349"/>
    </ligand>
</feature>
<evidence type="ECO:0000313" key="7">
    <source>
        <dbReference type="EMBL" id="TKZ18052.1"/>
    </source>
</evidence>
<keyword evidence="8" id="KW-1185">Reference proteome</keyword>
<comment type="function">
    <text evidence="5">Catalyzes the two-step NADP-dependent conversion of GDP-4-dehydro-6-deoxy-D-mannose to GDP-fucose, involving an epimerase and a reductase reaction.</text>
</comment>
<dbReference type="GO" id="GO:0016853">
    <property type="term" value="F:isomerase activity"/>
    <property type="evidence" value="ECO:0007669"/>
    <property type="project" value="UniProtKB-KW"/>
</dbReference>
<feature type="binding site" evidence="5">
    <location>
        <begin position="11"/>
        <end position="17"/>
    </location>
    <ligand>
        <name>NADP(+)</name>
        <dbReference type="ChEBI" id="CHEBI:58349"/>
    </ligand>
</feature>
<feature type="site" description="Important for catalytic activity" evidence="5">
    <location>
        <position position="107"/>
    </location>
</feature>
<feature type="binding site" evidence="5">
    <location>
        <position position="203"/>
    </location>
    <ligand>
        <name>substrate</name>
    </ligand>
</feature>
<sequence length="311" mass="34209">MGSKRTLFLTGGAGMVGRNIQDHPAAADWHILAPRSAELDLTDADAVTRFVDTHKPDLVVHAAGRVGGIQANMAHPVAFLEENTAMGRNVIMAAHRAGVRDFLNLASTCMYPRAAANPLREEMILTGELEPTNEGYALAKIMATRLCQYIGREDTDARYKTLIPCNLFGLHDKFDPKHSHLVPAIIHKVHEAKRLGQDTVEIWGDGTARREFMFAGDLADAVMQAANDMAALPDLMNTGLGHDHTINDYYATVAKVVGWDGTFTHDLSKPVGMKQKLCSTERQAKWGWSAPTSLEDGLAQTYRHYQESFAQ</sequence>
<feature type="binding site" evidence="5">
    <location>
        <position position="140"/>
    </location>
    <ligand>
        <name>NADP(+)</name>
        <dbReference type="ChEBI" id="CHEBI:58349"/>
    </ligand>
</feature>
<organism evidence="7 8">
    <name type="scientific">Shimia litoralis</name>
    <dbReference type="NCBI Taxonomy" id="420403"/>
    <lineage>
        <taxon>Bacteria</taxon>
        <taxon>Pseudomonadati</taxon>
        <taxon>Pseudomonadota</taxon>
        <taxon>Alphaproteobacteria</taxon>
        <taxon>Rhodobacterales</taxon>
        <taxon>Roseobacteraceae</taxon>
    </lineage>
</organism>
<dbReference type="RefSeq" id="WP_138016897.1">
    <property type="nucleotide sequence ID" value="NZ_SULI01000018.1"/>
</dbReference>
<dbReference type="EC" id="1.1.1.271" evidence="5"/>
<comment type="caution">
    <text evidence="5">Lacks conserved residue(s) required for the propagation of feature annotation.</text>
</comment>
<evidence type="ECO:0000256" key="4">
    <source>
        <dbReference type="ARBA" id="ARBA00023235"/>
    </source>
</evidence>
<comment type="caution">
    <text evidence="7">The sequence shown here is derived from an EMBL/GenBank/DDBJ whole genome shotgun (WGS) entry which is preliminary data.</text>
</comment>
<feature type="binding site" evidence="5">
    <location>
        <position position="180"/>
    </location>
    <ligand>
        <name>NADP(+)</name>
        <dbReference type="ChEBI" id="CHEBI:58349"/>
    </ligand>
</feature>
<feature type="binding site" evidence="5">
    <location>
        <begin position="164"/>
        <end position="167"/>
    </location>
    <ligand>
        <name>NADP(+)</name>
        <dbReference type="ChEBI" id="CHEBI:58349"/>
    </ligand>
</feature>
<evidence type="ECO:0000259" key="6">
    <source>
        <dbReference type="Pfam" id="PF01370"/>
    </source>
</evidence>
<dbReference type="InterPro" id="IPR028614">
    <property type="entry name" value="GDP_fucose/colitose_synth"/>
</dbReference>
<name>A0A4U7MXV7_9RHOB</name>
<comment type="catalytic activity">
    <reaction evidence="5">
        <text>GDP-beta-L-fucose + NADP(+) = GDP-4-dehydro-alpha-D-rhamnose + NADPH + H(+)</text>
        <dbReference type="Rhea" id="RHEA:18885"/>
        <dbReference type="ChEBI" id="CHEBI:15378"/>
        <dbReference type="ChEBI" id="CHEBI:57273"/>
        <dbReference type="ChEBI" id="CHEBI:57783"/>
        <dbReference type="ChEBI" id="CHEBI:57964"/>
        <dbReference type="ChEBI" id="CHEBI:58349"/>
        <dbReference type="EC" id="1.1.1.271"/>
    </reaction>
</comment>
<dbReference type="Gene3D" id="3.90.25.10">
    <property type="entry name" value="UDP-galactose 4-epimerase, domain 1"/>
    <property type="match status" value="1"/>
</dbReference>
<dbReference type="Gene3D" id="3.40.50.720">
    <property type="entry name" value="NAD(P)-binding Rossmann-like Domain"/>
    <property type="match status" value="1"/>
</dbReference>
<feature type="active site" description="Proton donor/acceptor" evidence="5">
    <location>
        <position position="136"/>
    </location>
</feature>
<dbReference type="Proteomes" id="UP000306575">
    <property type="component" value="Unassembled WGS sequence"/>
</dbReference>
<dbReference type="InterPro" id="IPR001509">
    <property type="entry name" value="Epimerase_deHydtase"/>
</dbReference>
<evidence type="ECO:0000256" key="1">
    <source>
        <dbReference type="ARBA" id="ARBA00005959"/>
    </source>
</evidence>
<evidence type="ECO:0000256" key="3">
    <source>
        <dbReference type="ARBA" id="ARBA00023002"/>
    </source>
</evidence>
<dbReference type="GO" id="GO:0050577">
    <property type="term" value="F:GDP-L-fucose synthase activity"/>
    <property type="evidence" value="ECO:0007669"/>
    <property type="project" value="UniProtKB-UniRule"/>
</dbReference>
<reference evidence="7 8" key="1">
    <citation type="submission" date="2019-04" db="EMBL/GenBank/DDBJ databases">
        <title>Genome sequence of Pelagicola litoralis CL-ES2.</title>
        <authorList>
            <person name="Cao J."/>
        </authorList>
    </citation>
    <scope>NUCLEOTIDE SEQUENCE [LARGE SCALE GENOMIC DNA]</scope>
    <source>
        <strain evidence="7 8">CL-ES2</strain>
    </source>
</reference>
<dbReference type="HAMAP" id="MF_00956">
    <property type="entry name" value="GDP_fucose_synth"/>
    <property type="match status" value="1"/>
</dbReference>
<protein>
    <recommendedName>
        <fullName evidence="5">GDP-L-fucose synthase</fullName>
        <ecNumber evidence="5">1.1.1.271</ecNumber>
    </recommendedName>
    <alternativeName>
        <fullName evidence="5">GDP-4-keto-6-deoxy-D-mannose-3,5-epimerase-4-reductase</fullName>
    </alternativeName>
</protein>
<dbReference type="OrthoDB" id="9811425at2"/>
<proteinExistence type="inferred from homology"/>
<dbReference type="CDD" id="cd05239">
    <property type="entry name" value="GDP_FS_SDR_e"/>
    <property type="match status" value="1"/>
</dbReference>
<feature type="binding site" evidence="5">
    <location>
        <position position="188"/>
    </location>
    <ligand>
        <name>substrate</name>
    </ligand>
</feature>
<keyword evidence="4 5" id="KW-0413">Isomerase</keyword>
<keyword evidence="2 5" id="KW-0521">NADP</keyword>
<keyword evidence="3 5" id="KW-0560">Oxidoreductase</keyword>
<dbReference type="GO" id="GO:0042351">
    <property type="term" value="P:'de novo' GDP-L-fucose biosynthetic process"/>
    <property type="evidence" value="ECO:0007669"/>
    <property type="project" value="UniProtKB-UniRule"/>
</dbReference>
<dbReference type="EMBL" id="SULI01000018">
    <property type="protein sequence ID" value="TKZ18052.1"/>
    <property type="molecule type" value="Genomic_DNA"/>
</dbReference>
<feature type="domain" description="NAD-dependent epimerase/dehydratase" evidence="6">
    <location>
        <begin position="8"/>
        <end position="231"/>
    </location>
</feature>
<dbReference type="InterPro" id="IPR036291">
    <property type="entry name" value="NAD(P)-bd_dom_sf"/>
</dbReference>
<feature type="site" description="Important for catalytic activity" evidence="5">
    <location>
        <position position="109"/>
    </location>
</feature>
<gene>
    <name evidence="5" type="primary">fcl</name>
    <name evidence="7" type="ORF">FAP39_13340</name>
</gene>
<evidence type="ECO:0000256" key="2">
    <source>
        <dbReference type="ARBA" id="ARBA00022857"/>
    </source>
</evidence>
<dbReference type="UniPathway" id="UPA00128">
    <property type="reaction ID" value="UER00191"/>
</dbReference>